<keyword evidence="3" id="KW-0378">Hydrolase</keyword>
<dbReference type="InterPro" id="IPR054289">
    <property type="entry name" value="DUF7025"/>
</dbReference>
<protein>
    <submittedName>
        <fullName evidence="3">P-loop containing nucleoside triphosphate hydrolase protein</fullName>
    </submittedName>
</protein>
<dbReference type="Gene3D" id="3.40.50.300">
    <property type="entry name" value="P-loop containing nucleotide triphosphate hydrolases"/>
    <property type="match status" value="1"/>
</dbReference>
<feature type="compositionally biased region" description="Polar residues" evidence="1">
    <location>
        <begin position="382"/>
        <end position="394"/>
    </location>
</feature>
<feature type="domain" description="AAA+ ATPase" evidence="2">
    <location>
        <begin position="487"/>
        <end position="611"/>
    </location>
</feature>
<dbReference type="Pfam" id="PF22942">
    <property type="entry name" value="DUF7025"/>
    <property type="match status" value="1"/>
</dbReference>
<dbReference type="Pfam" id="PF00004">
    <property type="entry name" value="AAA"/>
    <property type="match status" value="1"/>
</dbReference>
<dbReference type="PANTHER" id="PTHR46411:SF3">
    <property type="entry name" value="AAA+ ATPASE DOMAIN-CONTAINING PROTEIN"/>
    <property type="match status" value="1"/>
</dbReference>
<organism evidence="3 4">
    <name type="scientific">Stachybotrys elegans</name>
    <dbReference type="NCBI Taxonomy" id="80388"/>
    <lineage>
        <taxon>Eukaryota</taxon>
        <taxon>Fungi</taxon>
        <taxon>Dikarya</taxon>
        <taxon>Ascomycota</taxon>
        <taxon>Pezizomycotina</taxon>
        <taxon>Sordariomycetes</taxon>
        <taxon>Hypocreomycetidae</taxon>
        <taxon>Hypocreales</taxon>
        <taxon>Stachybotryaceae</taxon>
        <taxon>Stachybotrys</taxon>
    </lineage>
</organism>
<dbReference type="PANTHER" id="PTHR46411">
    <property type="entry name" value="FAMILY ATPASE, PUTATIVE-RELATED"/>
    <property type="match status" value="1"/>
</dbReference>
<dbReference type="InterPro" id="IPR003959">
    <property type="entry name" value="ATPase_AAA_core"/>
</dbReference>
<dbReference type="CDD" id="cd19481">
    <property type="entry name" value="RecA-like_protease"/>
    <property type="match status" value="1"/>
</dbReference>
<dbReference type="GO" id="GO:0016887">
    <property type="term" value="F:ATP hydrolysis activity"/>
    <property type="evidence" value="ECO:0007669"/>
    <property type="project" value="InterPro"/>
</dbReference>
<dbReference type="AlphaFoldDB" id="A0A8K0SW87"/>
<evidence type="ECO:0000256" key="1">
    <source>
        <dbReference type="SAM" id="MobiDB-lite"/>
    </source>
</evidence>
<evidence type="ECO:0000313" key="3">
    <source>
        <dbReference type="EMBL" id="KAH7323170.1"/>
    </source>
</evidence>
<evidence type="ECO:0000259" key="2">
    <source>
        <dbReference type="SMART" id="SM00382"/>
    </source>
</evidence>
<dbReference type="SMART" id="SM00382">
    <property type="entry name" value="AAA"/>
    <property type="match status" value="1"/>
</dbReference>
<gene>
    <name evidence="3" type="ORF">B0I35DRAFT_194049</name>
</gene>
<dbReference type="InterPro" id="IPR027417">
    <property type="entry name" value="P-loop_NTPase"/>
</dbReference>
<dbReference type="InterPro" id="IPR003593">
    <property type="entry name" value="AAA+_ATPase"/>
</dbReference>
<dbReference type="SUPFAM" id="SSF52540">
    <property type="entry name" value="P-loop containing nucleoside triphosphate hydrolases"/>
    <property type="match status" value="1"/>
</dbReference>
<accession>A0A8K0SW87</accession>
<feature type="region of interest" description="Disordered" evidence="1">
    <location>
        <begin position="321"/>
        <end position="406"/>
    </location>
</feature>
<evidence type="ECO:0000313" key="4">
    <source>
        <dbReference type="Proteomes" id="UP000813444"/>
    </source>
</evidence>
<reference evidence="3" key="1">
    <citation type="journal article" date="2021" name="Nat. Commun.">
        <title>Genetic determinants of endophytism in the Arabidopsis root mycobiome.</title>
        <authorList>
            <person name="Mesny F."/>
            <person name="Miyauchi S."/>
            <person name="Thiergart T."/>
            <person name="Pickel B."/>
            <person name="Atanasova L."/>
            <person name="Karlsson M."/>
            <person name="Huettel B."/>
            <person name="Barry K.W."/>
            <person name="Haridas S."/>
            <person name="Chen C."/>
            <person name="Bauer D."/>
            <person name="Andreopoulos W."/>
            <person name="Pangilinan J."/>
            <person name="LaButti K."/>
            <person name="Riley R."/>
            <person name="Lipzen A."/>
            <person name="Clum A."/>
            <person name="Drula E."/>
            <person name="Henrissat B."/>
            <person name="Kohler A."/>
            <person name="Grigoriev I.V."/>
            <person name="Martin F.M."/>
            <person name="Hacquard S."/>
        </authorList>
    </citation>
    <scope>NUCLEOTIDE SEQUENCE</scope>
    <source>
        <strain evidence="3">MPI-CAGE-CH-0235</strain>
    </source>
</reference>
<dbReference type="GO" id="GO:0005524">
    <property type="term" value="F:ATP binding"/>
    <property type="evidence" value="ECO:0007669"/>
    <property type="project" value="InterPro"/>
</dbReference>
<comment type="caution">
    <text evidence="3">The sequence shown here is derived from an EMBL/GenBank/DDBJ whole genome shotgun (WGS) entry which is preliminary data.</text>
</comment>
<proteinExistence type="predicted"/>
<feature type="compositionally biased region" description="Basic residues" evidence="1">
    <location>
        <begin position="359"/>
        <end position="373"/>
    </location>
</feature>
<feature type="compositionally biased region" description="Basic and acidic residues" evidence="1">
    <location>
        <begin position="344"/>
        <end position="355"/>
    </location>
</feature>
<sequence length="691" mass="77957">MAQNFQSSAHTTIQPETAFASDGGECDVKLLYEGPPRCDCCINWVEQYPEDLRELAVESIDIKSKAVIARMKKSHEEGKILVLDSIVVQNDDLKAFLVDLFDGYSGITPNLKKLVLTAPFRPFFYRWTYFQQLLHQAAKESSPVKPFAQLLYDLLRLEVQPIVDEVHDMVKNRVITYELLWTIFSPLRRLYDKAWLYDRMYILQSYAYTKDGFVVTAKFVDWDGEKFGYRSTDVTIPPFSGTRSIEQLSIYPIDLSQSQGEIRQKLLNRGTKFRDLCTVDHHQLYKGAALVMDKMRGCYQLTKLDERVVLDASLYWQRSSKKQEPLSSVTEDVPMPELDLQDQNSDHLNTRDDGTAGKGLRRRWSYTAKRRVGGHQSKTDSKSMWSTEASSSANVDGETDEAADSSAQSLDEEQLMLCTNMMAAYGLSSKQWVLLLDVDSVREIDWNENAFPNLVLPTSHKELVLSFVQAHISGDVQFDDIIKGKGQGLLMLLVGEPGLGKTLTAEAVAEKVHKPLYILSAGELGRDPGSVEAALKGVLEMTAKWNAVLLLDECDVFLEGRDSGRLEHNAIVAVFLRLVEYHSGILIMTTNRASAIDQAFQSRIHLTLRYPALSADAKMVIWKHFIQNNKWAAGNTITPDQYARLAGLNINGREIKNLVKTAFLLASQKKAPLGMVHLRKVMDATMEDVHL</sequence>
<dbReference type="Proteomes" id="UP000813444">
    <property type="component" value="Unassembled WGS sequence"/>
</dbReference>
<name>A0A8K0SW87_9HYPO</name>
<dbReference type="OrthoDB" id="10042665at2759"/>
<dbReference type="EMBL" id="JAGPNK010000004">
    <property type="protein sequence ID" value="KAH7323170.1"/>
    <property type="molecule type" value="Genomic_DNA"/>
</dbReference>
<keyword evidence="4" id="KW-1185">Reference proteome</keyword>